<keyword evidence="5" id="KW-0732">Signal</keyword>
<comment type="subcellular location">
    <subcellularLocation>
        <location evidence="1">Membrane</location>
        <topology evidence="1">Multi-pass membrane protein</topology>
    </subcellularLocation>
</comment>
<keyword evidence="8" id="KW-1185">Reference proteome</keyword>
<dbReference type="OrthoDB" id="6499973at2759"/>
<dbReference type="Proteomes" id="UP000777482">
    <property type="component" value="Unassembled WGS sequence"/>
</dbReference>
<feature type="transmembrane region" description="Helical" evidence="4">
    <location>
        <begin position="667"/>
        <end position="692"/>
    </location>
</feature>
<reference evidence="7 8" key="1">
    <citation type="submission" date="2020-11" db="EMBL/GenBank/DDBJ databases">
        <title>Kefir isolates.</title>
        <authorList>
            <person name="Marcisauskas S."/>
            <person name="Kim Y."/>
            <person name="Blasche S."/>
        </authorList>
    </citation>
    <scope>NUCLEOTIDE SEQUENCE [LARGE SCALE GENOMIC DNA]</scope>
    <source>
        <strain evidence="7 8">KR</strain>
    </source>
</reference>
<evidence type="ECO:0000256" key="4">
    <source>
        <dbReference type="SAM" id="Phobius"/>
    </source>
</evidence>
<feature type="transmembrane region" description="Helical" evidence="4">
    <location>
        <begin position="365"/>
        <end position="386"/>
    </location>
</feature>
<dbReference type="PANTHER" id="PTHR11360">
    <property type="entry name" value="MONOCARBOXYLATE TRANSPORTER"/>
    <property type="match status" value="1"/>
</dbReference>
<feature type="region of interest" description="Disordered" evidence="3">
    <location>
        <begin position="241"/>
        <end position="280"/>
    </location>
</feature>
<feature type="transmembrane region" description="Helical" evidence="4">
    <location>
        <begin position="492"/>
        <end position="513"/>
    </location>
</feature>
<feature type="transmembrane region" description="Helical" evidence="4">
    <location>
        <begin position="704"/>
        <end position="726"/>
    </location>
</feature>
<dbReference type="PANTHER" id="PTHR11360:SF284">
    <property type="entry name" value="EG:103B4.3 PROTEIN-RELATED"/>
    <property type="match status" value="1"/>
</dbReference>
<feature type="domain" description="Major facilitator superfamily (MFS) profile" evidence="6">
    <location>
        <begin position="364"/>
        <end position="757"/>
    </location>
</feature>
<evidence type="ECO:0000313" key="7">
    <source>
        <dbReference type="EMBL" id="KAG0658924.1"/>
    </source>
</evidence>
<sequence>MLLATATVAACALASGDTASPPRWIFLSLLQQGSLKPDLAACVVPRAQVAPLTLPFAPRRSTFERRPPLATTASRSFGTAASISRARRQHLCEIRSTGLNGSLEYRQHCSPSRYPIHCLSAASSVTASTSNRERLDAQIFSRRLLLGYVSLFSRADASQTSFTRLVPFAAPYRLAQHPLHPGSVVAVSFPCALSWINEQISACRSRLSRPQKIMSSPASTPAPAPSQVYGITPMRPETAYVFDSEPPTRVNSPAPSSPTSLRKSPVSSCNLSLSGATPVPSRPLSMIDSFESLEGPTRVGSPEGSIYGEKTLSKGGAFDKLGEEVDQLERCGDEEKGLEGAGAVTTETTPAEIAQDDFPEGGTRAYLALLGSTLVLLCTFGLSNSYGVFLQHYKQHQLKDYTNSDISWIGSLHLFLTFSSAFYSGILFDKGWFRYQLAIGSVGWLVGIFALSFAKTYWQILLCQSVCMGLSLGLMFSPCLSILGTYFRRKRAFVVGVAASGTAVGAVIFPVLLGQLFEKRGFPTAIRAAGFLMLALLLVANLTIRPRKVLTRSATDLDSVPKPPLKTVLLRIVRDPAAWIVMLGVFGVYTSCFIPLFYIVSFARQYSSNAALATYSLSIINALAFFSRIGSGLIADRCGVFNTAIPLAIAVGVLTFGMIGATSTAGLAIFMVLFGIAQGGWISVSAALFMSLTNDVNELGLRSGIGFFFVALATLIGSPIAGALLVATNGSYVAALCFGGSMAVAGVVLLCFGRRYQVRRKSSQRV</sequence>
<keyword evidence="4" id="KW-1133">Transmembrane helix</keyword>
<feature type="chain" id="PRO_5040192883" description="Major facilitator superfamily (MFS) profile domain-containing protein" evidence="5">
    <location>
        <begin position="19"/>
        <end position="766"/>
    </location>
</feature>
<feature type="compositionally biased region" description="Polar residues" evidence="3">
    <location>
        <begin position="249"/>
        <end position="275"/>
    </location>
</feature>
<dbReference type="InterPro" id="IPR011701">
    <property type="entry name" value="MFS"/>
</dbReference>
<dbReference type="SUPFAM" id="SSF103473">
    <property type="entry name" value="MFS general substrate transporter"/>
    <property type="match status" value="1"/>
</dbReference>
<keyword evidence="4" id="KW-0812">Transmembrane</keyword>
<feature type="transmembrane region" description="Helical" evidence="4">
    <location>
        <begin position="606"/>
        <end position="626"/>
    </location>
</feature>
<dbReference type="InterPro" id="IPR020846">
    <property type="entry name" value="MFS_dom"/>
</dbReference>
<dbReference type="PROSITE" id="PS50850">
    <property type="entry name" value="MFS"/>
    <property type="match status" value="1"/>
</dbReference>
<dbReference type="GO" id="GO:0022857">
    <property type="term" value="F:transmembrane transporter activity"/>
    <property type="evidence" value="ECO:0007669"/>
    <property type="project" value="InterPro"/>
</dbReference>
<name>A0A9P6W0H7_RHOMI</name>
<feature type="transmembrane region" description="Helical" evidence="4">
    <location>
        <begin position="435"/>
        <end position="453"/>
    </location>
</feature>
<feature type="transmembrane region" description="Helical" evidence="4">
    <location>
        <begin position="525"/>
        <end position="544"/>
    </location>
</feature>
<dbReference type="EMBL" id="PUHQ01000060">
    <property type="protein sequence ID" value="KAG0658924.1"/>
    <property type="molecule type" value="Genomic_DNA"/>
</dbReference>
<keyword evidence="4" id="KW-0472">Membrane</keyword>
<evidence type="ECO:0000256" key="3">
    <source>
        <dbReference type="SAM" id="MobiDB-lite"/>
    </source>
</evidence>
<dbReference type="CDD" id="cd17352">
    <property type="entry name" value="MFS_MCT_SLC16"/>
    <property type="match status" value="1"/>
</dbReference>
<dbReference type="Gene3D" id="1.20.1250.20">
    <property type="entry name" value="MFS general substrate transporter like domains"/>
    <property type="match status" value="2"/>
</dbReference>
<dbReference type="InterPro" id="IPR050327">
    <property type="entry name" value="Proton-linked_MCT"/>
</dbReference>
<comment type="caution">
    <text evidence="7">The sequence shown here is derived from an EMBL/GenBank/DDBJ whole genome shotgun (WGS) entry which is preliminary data.</text>
</comment>
<evidence type="ECO:0000256" key="2">
    <source>
        <dbReference type="ARBA" id="ARBA00006727"/>
    </source>
</evidence>
<proteinExistence type="inferred from homology"/>
<organism evidence="7 8">
    <name type="scientific">Rhodotorula mucilaginosa</name>
    <name type="common">Yeast</name>
    <name type="synonym">Rhodotorula rubra</name>
    <dbReference type="NCBI Taxonomy" id="5537"/>
    <lineage>
        <taxon>Eukaryota</taxon>
        <taxon>Fungi</taxon>
        <taxon>Dikarya</taxon>
        <taxon>Basidiomycota</taxon>
        <taxon>Pucciniomycotina</taxon>
        <taxon>Microbotryomycetes</taxon>
        <taxon>Sporidiobolales</taxon>
        <taxon>Sporidiobolaceae</taxon>
        <taxon>Rhodotorula</taxon>
    </lineage>
</organism>
<comment type="similarity">
    <text evidence="2">Belongs to the major facilitator superfamily. Monocarboxylate porter (TC 2.A.1.13) family.</text>
</comment>
<evidence type="ECO:0000313" key="8">
    <source>
        <dbReference type="Proteomes" id="UP000777482"/>
    </source>
</evidence>
<feature type="transmembrane region" description="Helical" evidence="4">
    <location>
        <begin position="732"/>
        <end position="752"/>
    </location>
</feature>
<dbReference type="AlphaFoldDB" id="A0A9P6W0H7"/>
<evidence type="ECO:0000256" key="1">
    <source>
        <dbReference type="ARBA" id="ARBA00004141"/>
    </source>
</evidence>
<feature type="transmembrane region" description="Helical" evidence="4">
    <location>
        <begin position="577"/>
        <end position="600"/>
    </location>
</feature>
<dbReference type="Pfam" id="PF07690">
    <property type="entry name" value="MFS_1"/>
    <property type="match status" value="1"/>
</dbReference>
<accession>A0A9P6W0H7</accession>
<gene>
    <name evidence="7" type="ORF">C6P46_005544</name>
</gene>
<dbReference type="InterPro" id="IPR036259">
    <property type="entry name" value="MFS_trans_sf"/>
</dbReference>
<feature type="transmembrane region" description="Helical" evidence="4">
    <location>
        <begin position="406"/>
        <end position="428"/>
    </location>
</feature>
<feature type="signal peptide" evidence="5">
    <location>
        <begin position="1"/>
        <end position="18"/>
    </location>
</feature>
<protein>
    <recommendedName>
        <fullName evidence="6">Major facilitator superfamily (MFS) profile domain-containing protein</fullName>
    </recommendedName>
</protein>
<evidence type="ECO:0000259" key="6">
    <source>
        <dbReference type="PROSITE" id="PS50850"/>
    </source>
</evidence>
<feature type="transmembrane region" description="Helical" evidence="4">
    <location>
        <begin position="638"/>
        <end position="661"/>
    </location>
</feature>
<evidence type="ECO:0000256" key="5">
    <source>
        <dbReference type="SAM" id="SignalP"/>
    </source>
</evidence>
<dbReference type="GO" id="GO:0016020">
    <property type="term" value="C:membrane"/>
    <property type="evidence" value="ECO:0007669"/>
    <property type="project" value="UniProtKB-SubCell"/>
</dbReference>